<feature type="transmembrane region" description="Helical" evidence="6">
    <location>
        <begin position="276"/>
        <end position="303"/>
    </location>
</feature>
<evidence type="ECO:0000313" key="9">
    <source>
        <dbReference type="Proteomes" id="UP000254958"/>
    </source>
</evidence>
<feature type="transmembrane region" description="Helical" evidence="6">
    <location>
        <begin position="92"/>
        <end position="108"/>
    </location>
</feature>
<feature type="transmembrane region" description="Helical" evidence="6">
    <location>
        <begin position="315"/>
        <end position="334"/>
    </location>
</feature>
<organism evidence="8 9">
    <name type="scientific">Gluconacetobacter liquefaciens</name>
    <name type="common">Acetobacter liquefaciens</name>
    <dbReference type="NCBI Taxonomy" id="89584"/>
    <lineage>
        <taxon>Bacteria</taxon>
        <taxon>Pseudomonadati</taxon>
        <taxon>Pseudomonadota</taxon>
        <taxon>Alphaproteobacteria</taxon>
        <taxon>Acetobacterales</taxon>
        <taxon>Acetobacteraceae</taxon>
        <taxon>Gluconacetobacter</taxon>
    </lineage>
</organism>
<sequence>MAGTLQRQPTVTPARRLAWRAGAVVTALAITTLFLALSGRDPRLLADLVVRSTVGSRFGLEDLALFLTPLLLTGAAVTVTGRIGVWNIGAEGQFYAGAIGATAVGLFLPGPAWLVLPLMAASGIACGMGWILVPALARAYAGVNEIITTLLLNFVAGLLTTYLAVGPWHDRVTGALASTGRLPVRIPEIWGVVHWGFPIALVIVLALAWLTTRTRWGYQITIGGANEQAARYAGIPVRARILGVMLLSGGLAALAGVFEVAGTVHRLQGGLANNFGYFGIVVAVLARGSCLNVLPAALLMAFILNAGIVLQTQQLTGSTVLAITGLVLFMIAIADELAHYQPVTVRPATVGPITVGKEARP</sequence>
<evidence type="ECO:0000256" key="2">
    <source>
        <dbReference type="ARBA" id="ARBA00022475"/>
    </source>
</evidence>
<dbReference type="GO" id="GO:0022857">
    <property type="term" value="F:transmembrane transporter activity"/>
    <property type="evidence" value="ECO:0007669"/>
    <property type="project" value="InterPro"/>
</dbReference>
<evidence type="ECO:0000256" key="5">
    <source>
        <dbReference type="ARBA" id="ARBA00023136"/>
    </source>
</evidence>
<keyword evidence="5 6" id="KW-0472">Membrane</keyword>
<reference evidence="8 9" key="1">
    <citation type="submission" date="2018-07" db="EMBL/GenBank/DDBJ databases">
        <title>Genomic Encyclopedia of Type Strains, Phase IV (KMG-IV): sequencing the most valuable type-strain genomes for metagenomic binning, comparative biology and taxonomic classification.</title>
        <authorList>
            <person name="Goeker M."/>
        </authorList>
    </citation>
    <scope>NUCLEOTIDE SEQUENCE [LARGE SCALE GENOMIC DNA]</scope>
    <source>
        <strain evidence="8 9">DSM 5603</strain>
    </source>
</reference>
<dbReference type="EMBL" id="JABEQI010000005">
    <property type="protein sequence ID" value="MBB2186792.1"/>
    <property type="molecule type" value="Genomic_DNA"/>
</dbReference>
<proteinExistence type="predicted"/>
<dbReference type="OrthoDB" id="9809785at2"/>
<feature type="transmembrane region" description="Helical" evidence="6">
    <location>
        <begin position="241"/>
        <end position="264"/>
    </location>
</feature>
<accession>A0A370G241</accession>
<dbReference type="EMBL" id="QQAW01000005">
    <property type="protein sequence ID" value="RDI37792.1"/>
    <property type="molecule type" value="Genomic_DNA"/>
</dbReference>
<keyword evidence="2" id="KW-1003">Cell membrane</keyword>
<feature type="transmembrane region" description="Helical" evidence="6">
    <location>
        <begin position="114"/>
        <end position="137"/>
    </location>
</feature>
<feature type="transmembrane region" description="Helical" evidence="6">
    <location>
        <begin position="17"/>
        <end position="37"/>
    </location>
</feature>
<feature type="transmembrane region" description="Helical" evidence="6">
    <location>
        <begin position="149"/>
        <end position="169"/>
    </location>
</feature>
<dbReference type="Proteomes" id="UP000562982">
    <property type="component" value="Unassembled WGS sequence"/>
</dbReference>
<dbReference type="PANTHER" id="PTHR47089:SF1">
    <property type="entry name" value="GUANOSINE ABC TRANSPORTER PERMEASE PROTEIN NUPP"/>
    <property type="match status" value="1"/>
</dbReference>
<keyword evidence="9" id="KW-1185">Reference proteome</keyword>
<evidence type="ECO:0000313" key="10">
    <source>
        <dbReference type="Proteomes" id="UP000562982"/>
    </source>
</evidence>
<evidence type="ECO:0000313" key="7">
    <source>
        <dbReference type="EMBL" id="MBB2186792.1"/>
    </source>
</evidence>
<dbReference type="InterPro" id="IPR001851">
    <property type="entry name" value="ABC_transp_permease"/>
</dbReference>
<dbReference type="RefSeq" id="WP_114727540.1">
    <property type="nucleotide sequence ID" value="NZ_BJMI01000025.1"/>
</dbReference>
<dbReference type="AlphaFoldDB" id="A0A370G241"/>
<feature type="transmembrane region" description="Helical" evidence="6">
    <location>
        <begin position="63"/>
        <end position="85"/>
    </location>
</feature>
<reference evidence="7 10" key="2">
    <citation type="submission" date="2020-04" db="EMBL/GenBank/DDBJ databases">
        <title>Description of novel Gluconacetobacter.</title>
        <authorList>
            <person name="Sombolestani A."/>
        </authorList>
    </citation>
    <scope>NUCLEOTIDE SEQUENCE [LARGE SCALE GENOMIC DNA]</scope>
    <source>
        <strain evidence="7 10">LMG 1382</strain>
    </source>
</reference>
<feature type="transmembrane region" description="Helical" evidence="6">
    <location>
        <begin position="189"/>
        <end position="210"/>
    </location>
</feature>
<keyword evidence="3 6" id="KW-0812">Transmembrane</keyword>
<evidence type="ECO:0000256" key="6">
    <source>
        <dbReference type="SAM" id="Phobius"/>
    </source>
</evidence>
<dbReference type="GO" id="GO:0005886">
    <property type="term" value="C:plasma membrane"/>
    <property type="evidence" value="ECO:0007669"/>
    <property type="project" value="UniProtKB-SubCell"/>
</dbReference>
<name>A0A370G241_GLULI</name>
<gene>
    <name evidence="8" type="ORF">C7453_105201</name>
    <name evidence="7" type="ORF">HLH32_10420</name>
</gene>
<comment type="subcellular location">
    <subcellularLocation>
        <location evidence="1">Cell membrane</location>
        <topology evidence="1">Multi-pass membrane protein</topology>
    </subcellularLocation>
</comment>
<dbReference type="Proteomes" id="UP000254958">
    <property type="component" value="Unassembled WGS sequence"/>
</dbReference>
<evidence type="ECO:0000256" key="3">
    <source>
        <dbReference type="ARBA" id="ARBA00022692"/>
    </source>
</evidence>
<evidence type="ECO:0000313" key="8">
    <source>
        <dbReference type="EMBL" id="RDI37792.1"/>
    </source>
</evidence>
<comment type="caution">
    <text evidence="8">The sequence shown here is derived from an EMBL/GenBank/DDBJ whole genome shotgun (WGS) entry which is preliminary data.</text>
</comment>
<dbReference type="Pfam" id="PF02653">
    <property type="entry name" value="BPD_transp_2"/>
    <property type="match status" value="1"/>
</dbReference>
<dbReference type="CDD" id="cd06580">
    <property type="entry name" value="TM_PBP1_transp_TpRbsC_like"/>
    <property type="match status" value="1"/>
</dbReference>
<protein>
    <submittedName>
        <fullName evidence="7">ABC transporter permease</fullName>
    </submittedName>
    <submittedName>
        <fullName evidence="8">Nucleoside ABC transporter membrane protein</fullName>
    </submittedName>
</protein>
<keyword evidence="4 6" id="KW-1133">Transmembrane helix</keyword>
<dbReference type="PANTHER" id="PTHR47089">
    <property type="entry name" value="ABC TRANSPORTER, PERMEASE PROTEIN"/>
    <property type="match status" value="1"/>
</dbReference>
<evidence type="ECO:0000256" key="1">
    <source>
        <dbReference type="ARBA" id="ARBA00004651"/>
    </source>
</evidence>
<evidence type="ECO:0000256" key="4">
    <source>
        <dbReference type="ARBA" id="ARBA00022989"/>
    </source>
</evidence>